<gene>
    <name evidence="2" type="ORF">SSX86_005335</name>
</gene>
<evidence type="ECO:0000313" key="2">
    <source>
        <dbReference type="EMBL" id="KAK9077000.1"/>
    </source>
</evidence>
<evidence type="ECO:0000313" key="3">
    <source>
        <dbReference type="Proteomes" id="UP001408789"/>
    </source>
</evidence>
<dbReference type="PANTHER" id="PTHR33095">
    <property type="entry name" value="OS07G0619500 PROTEIN"/>
    <property type="match status" value="1"/>
</dbReference>
<dbReference type="Pfam" id="PF07816">
    <property type="entry name" value="DUF1645"/>
    <property type="match status" value="1"/>
</dbReference>
<organism evidence="2 3">
    <name type="scientific">Deinandra increscens subsp. villosa</name>
    <dbReference type="NCBI Taxonomy" id="3103831"/>
    <lineage>
        <taxon>Eukaryota</taxon>
        <taxon>Viridiplantae</taxon>
        <taxon>Streptophyta</taxon>
        <taxon>Embryophyta</taxon>
        <taxon>Tracheophyta</taxon>
        <taxon>Spermatophyta</taxon>
        <taxon>Magnoliopsida</taxon>
        <taxon>eudicotyledons</taxon>
        <taxon>Gunneridae</taxon>
        <taxon>Pentapetalae</taxon>
        <taxon>asterids</taxon>
        <taxon>campanulids</taxon>
        <taxon>Asterales</taxon>
        <taxon>Asteraceae</taxon>
        <taxon>Asteroideae</taxon>
        <taxon>Heliantheae alliance</taxon>
        <taxon>Madieae</taxon>
        <taxon>Madiinae</taxon>
        <taxon>Deinandra</taxon>
    </lineage>
</organism>
<accession>A0AAP0DPP0</accession>
<evidence type="ECO:0000256" key="1">
    <source>
        <dbReference type="SAM" id="MobiDB-lite"/>
    </source>
</evidence>
<evidence type="ECO:0008006" key="4">
    <source>
        <dbReference type="Google" id="ProtNLM"/>
    </source>
</evidence>
<feature type="compositionally biased region" description="Low complexity" evidence="1">
    <location>
        <begin position="274"/>
        <end position="283"/>
    </location>
</feature>
<sequence length="395" mass="42217">MEQEPGTPATNGTDLTAFADDFDSACSTPFVSAPSSPGRGHTPSYGGGGFFYSAPASPIHFMLSSSSSYLDSSNSGSSTPVEGCGGGFEFEFTAKEAAKGGAVSSGSMSSADELFLNGQIRPMKLSSHLQRPQVLAPLLDVDENEIGDGSDDESKVGRGRDLKFSDRSKSLRRRARARSLSPLRTNNAFQWLEEFEDGRESTEIKEKLEEKDKVKADEEVTDGETPPSCASSRSSSVGRSSKRWVFLKEFLYRSKSEGRSSTTTTSNGNHKFWTSLSFSPSSSNKEKKSSDSKAKSPTTTTGDGTGSGSGGAAATEGVKPGVRKAVNGVGMTSKRRAARSAHELHYTTNRAQAEELRRKTYLPYKQGLLGCLGFSSRSYGAMNGFARALNPVSSR</sequence>
<dbReference type="AlphaFoldDB" id="A0AAP0DPP0"/>
<dbReference type="Proteomes" id="UP001408789">
    <property type="component" value="Unassembled WGS sequence"/>
</dbReference>
<protein>
    <recommendedName>
        <fullName evidence="4">Calmodulin-binding protein</fullName>
    </recommendedName>
</protein>
<dbReference type="EMBL" id="JBCNJP010000007">
    <property type="protein sequence ID" value="KAK9077000.1"/>
    <property type="molecule type" value="Genomic_DNA"/>
</dbReference>
<dbReference type="InterPro" id="IPR012442">
    <property type="entry name" value="DUF1645_plant"/>
</dbReference>
<proteinExistence type="predicted"/>
<feature type="compositionally biased region" description="Basic and acidic residues" evidence="1">
    <location>
        <begin position="284"/>
        <end position="294"/>
    </location>
</feature>
<keyword evidence="3" id="KW-1185">Reference proteome</keyword>
<name>A0AAP0DPP0_9ASTR</name>
<reference evidence="2 3" key="1">
    <citation type="submission" date="2024-04" db="EMBL/GenBank/DDBJ databases">
        <title>The reference genome of an endangered Asteraceae, Deinandra increscens subsp. villosa, native to the Central Coast of California.</title>
        <authorList>
            <person name="Guilliams M."/>
            <person name="Hasenstab-Lehman K."/>
            <person name="Meyer R."/>
            <person name="Mcevoy S."/>
        </authorList>
    </citation>
    <scope>NUCLEOTIDE SEQUENCE [LARGE SCALE GENOMIC DNA]</scope>
    <source>
        <tissue evidence="2">Leaf</tissue>
    </source>
</reference>
<feature type="region of interest" description="Disordered" evidence="1">
    <location>
        <begin position="256"/>
        <end position="320"/>
    </location>
</feature>
<dbReference type="PANTHER" id="PTHR33095:SF57">
    <property type="entry name" value="EXPRESSED PROTEIN"/>
    <property type="match status" value="1"/>
</dbReference>
<feature type="compositionally biased region" description="Basic and acidic residues" evidence="1">
    <location>
        <begin position="200"/>
        <end position="218"/>
    </location>
</feature>
<comment type="caution">
    <text evidence="2">The sequence shown here is derived from an EMBL/GenBank/DDBJ whole genome shotgun (WGS) entry which is preliminary data.</text>
</comment>
<feature type="region of interest" description="Disordered" evidence="1">
    <location>
        <begin position="200"/>
        <end position="236"/>
    </location>
</feature>